<dbReference type="AlphaFoldDB" id="A0A2W2B561"/>
<evidence type="ECO:0008006" key="3">
    <source>
        <dbReference type="Google" id="ProtNLM"/>
    </source>
</evidence>
<dbReference type="Proteomes" id="UP000248745">
    <property type="component" value="Unassembled WGS sequence"/>
</dbReference>
<keyword evidence="2" id="KW-1185">Reference proteome</keyword>
<organism evidence="1 2">
    <name type="scientific">Taibaiella soli</name>
    <dbReference type="NCBI Taxonomy" id="1649169"/>
    <lineage>
        <taxon>Bacteria</taxon>
        <taxon>Pseudomonadati</taxon>
        <taxon>Bacteroidota</taxon>
        <taxon>Chitinophagia</taxon>
        <taxon>Chitinophagales</taxon>
        <taxon>Chitinophagaceae</taxon>
        <taxon>Taibaiella</taxon>
    </lineage>
</organism>
<protein>
    <recommendedName>
        <fullName evidence="3">Peptidoglycan endopeptidase</fullName>
    </recommendedName>
</protein>
<dbReference type="EMBL" id="QKTW01000025">
    <property type="protein sequence ID" value="PZF71369.1"/>
    <property type="molecule type" value="Genomic_DNA"/>
</dbReference>
<sequence length="226" mass="25710">MLAAAFAFYAHETNLFRKWYVKYYTGQTLLDNRNYHLQLDTVRVIRTKLCNENAPGDSQRNAFIAAINNRIIPYWYGTPWSFNGMTQMPNEGSVACGYFVTTVLRDIGVPIDRVKLAQCASEAMIKALINPKYIFHFPEHYDLDSFNAQLTQLGNGVYIVGLDTHTGFINVSSDGNWFIHSSGRFPQMVLKEKVTESKVLSNSKYKVVGKISADDDFLARWIANEN</sequence>
<name>A0A2W2B561_9BACT</name>
<accession>A0A2W2B561</accession>
<proteinExistence type="predicted"/>
<evidence type="ECO:0000313" key="2">
    <source>
        <dbReference type="Proteomes" id="UP000248745"/>
    </source>
</evidence>
<gene>
    <name evidence="1" type="ORF">DN068_18945</name>
</gene>
<evidence type="ECO:0000313" key="1">
    <source>
        <dbReference type="EMBL" id="PZF71369.1"/>
    </source>
</evidence>
<comment type="caution">
    <text evidence="1">The sequence shown here is derived from an EMBL/GenBank/DDBJ whole genome shotgun (WGS) entry which is preliminary data.</text>
</comment>
<reference evidence="1 2" key="1">
    <citation type="submission" date="2018-06" db="EMBL/GenBank/DDBJ databases">
        <title>Mucibacter soli gen. nov., sp. nov., a new member of the family Chitinophagaceae producing mucin.</title>
        <authorList>
            <person name="Kim M.-K."/>
            <person name="Park S."/>
            <person name="Kim T.-S."/>
            <person name="Joung Y."/>
            <person name="Han J.-H."/>
            <person name="Kim S.B."/>
        </authorList>
    </citation>
    <scope>NUCLEOTIDE SEQUENCE [LARGE SCALE GENOMIC DNA]</scope>
    <source>
        <strain evidence="1 2">R1-15</strain>
    </source>
</reference>